<organism evidence="1">
    <name type="scientific">Podoviridae sp. ctxqo3</name>
    <dbReference type="NCBI Taxonomy" id="2827755"/>
    <lineage>
        <taxon>Viruses</taxon>
        <taxon>Duplodnaviria</taxon>
        <taxon>Heunggongvirae</taxon>
        <taxon>Uroviricota</taxon>
        <taxon>Caudoviricetes</taxon>
    </lineage>
</organism>
<protein>
    <submittedName>
        <fullName evidence="1">Uncharacterized protein</fullName>
    </submittedName>
</protein>
<proteinExistence type="predicted"/>
<name>A0A8S5SYU1_9CAUD</name>
<dbReference type="EMBL" id="BK032710">
    <property type="protein sequence ID" value="DAF56245.1"/>
    <property type="molecule type" value="Genomic_DNA"/>
</dbReference>
<reference evidence="1" key="1">
    <citation type="journal article" date="2021" name="Proc. Natl. Acad. Sci. U.S.A.">
        <title>A Catalog of Tens of Thousands of Viruses from Human Metagenomes Reveals Hidden Associations with Chronic Diseases.</title>
        <authorList>
            <person name="Tisza M.J."/>
            <person name="Buck C.B."/>
        </authorList>
    </citation>
    <scope>NUCLEOTIDE SEQUENCE</scope>
    <source>
        <strain evidence="1">Ctxqo3</strain>
    </source>
</reference>
<accession>A0A8S5SYU1</accession>
<evidence type="ECO:0000313" key="1">
    <source>
        <dbReference type="EMBL" id="DAF56245.1"/>
    </source>
</evidence>
<sequence length="267" mass="31751">MYTEKIYDITNAENSLKTLVNLTDGGEEVFKHYIHRVKYLSGNIEECFNEMMNNFNIQPIFEMDDILYNLQHITTSSENCKHIKEKGLMDLRNTYMDTQSELYQFLNENSIKIDISERKLYFNNSEIGDISYENGISGHDYHSKEHKLRMVGYKFYRDFCICGFLSFDHKIPYGGNVHRRPEILFNIAQLIGKRIDNIWEEKHKCYVVKFSVPYRNTLSMYIKNKRDLLYYAFNNAIIETDDMEVLLKDNIQVPPEDIISIDRFDFL</sequence>